<name>A0A0K8J8B2_9FIRM</name>
<dbReference type="InterPro" id="IPR036955">
    <property type="entry name" value="AP2/ERF_dom_sf"/>
</dbReference>
<dbReference type="Proteomes" id="UP000196053">
    <property type="component" value="Chromosome I"/>
</dbReference>
<sequence length="264" mass="30873">MLPGVYYAKKKSGEPYYRASITFKGNHISLGSYDTETKASSAYKLAGEVLYSTPDIWNIDNYPSSCLLSFDKWVVLINLRDNGIYFKNPIYLKKSYFLYYLDKDLILKFDVDDLFYYARHKISMRGQHLYTSEYGMQINLRSRYGIKNYAVEGRDYRFINGDNTDFRYSNIEIINPYHGVSKYIKNNKTIYEAKIHLNGDYIIGRYDTEEEAAIAYNKAAQILKNKGVSKNFPENYVEGIDEITYAALYQRIRISKKILNYMSS</sequence>
<dbReference type="Gene3D" id="3.30.730.10">
    <property type="entry name" value="AP2/ERF domain"/>
    <property type="match status" value="1"/>
</dbReference>
<evidence type="ECO:0000313" key="2">
    <source>
        <dbReference type="Proteomes" id="UP000196053"/>
    </source>
</evidence>
<dbReference type="KEGG" id="hsd:SD1D_2021"/>
<proteinExistence type="predicted"/>
<evidence type="ECO:0000313" key="1">
    <source>
        <dbReference type="EMBL" id="CUH93557.1"/>
    </source>
</evidence>
<reference evidence="2" key="1">
    <citation type="submission" date="2015-09" db="EMBL/GenBank/DDBJ databases">
        <authorList>
            <person name="Wibberg D."/>
        </authorList>
    </citation>
    <scope>NUCLEOTIDE SEQUENCE [LARGE SCALE GENOMIC DNA]</scope>
    <source>
        <strain evidence="2">SD1D</strain>
    </source>
</reference>
<dbReference type="InterPro" id="IPR016177">
    <property type="entry name" value="DNA-bd_dom_sf"/>
</dbReference>
<gene>
    <name evidence="1" type="ORF">SD1D_2021</name>
</gene>
<dbReference type="GO" id="GO:0003677">
    <property type="term" value="F:DNA binding"/>
    <property type="evidence" value="ECO:0007669"/>
    <property type="project" value="InterPro"/>
</dbReference>
<dbReference type="AlphaFoldDB" id="A0A0K8J8B2"/>
<dbReference type="SUPFAM" id="SSF54171">
    <property type="entry name" value="DNA-binding domain"/>
    <property type="match status" value="2"/>
</dbReference>
<dbReference type="RefSeq" id="WP_058258793.1">
    <property type="nucleotide sequence ID" value="NZ_JANWKB010000080.1"/>
</dbReference>
<evidence type="ECO:0008006" key="3">
    <source>
        <dbReference type="Google" id="ProtNLM"/>
    </source>
</evidence>
<protein>
    <recommendedName>
        <fullName evidence="3">AP2/ERF domain-containing protein</fullName>
    </recommendedName>
</protein>
<keyword evidence="2" id="KW-1185">Reference proteome</keyword>
<organism evidence="1 2">
    <name type="scientific">Herbinix luporum</name>
    <dbReference type="NCBI Taxonomy" id="1679721"/>
    <lineage>
        <taxon>Bacteria</taxon>
        <taxon>Bacillati</taxon>
        <taxon>Bacillota</taxon>
        <taxon>Clostridia</taxon>
        <taxon>Lachnospirales</taxon>
        <taxon>Lachnospiraceae</taxon>
        <taxon>Herbinix</taxon>
    </lineage>
</organism>
<accession>A0A0K8J8B2</accession>
<dbReference type="OrthoDB" id="1765300at2"/>
<dbReference type="EMBL" id="LN879430">
    <property type="protein sequence ID" value="CUH93557.1"/>
    <property type="molecule type" value="Genomic_DNA"/>
</dbReference>
<dbReference type="GO" id="GO:0003700">
    <property type="term" value="F:DNA-binding transcription factor activity"/>
    <property type="evidence" value="ECO:0007669"/>
    <property type="project" value="InterPro"/>
</dbReference>